<keyword evidence="4" id="KW-1185">Reference proteome</keyword>
<dbReference type="PANTHER" id="PTHR16026">
    <property type="entry name" value="CARTILAGE ACIDIC PROTEIN 1"/>
    <property type="match status" value="1"/>
</dbReference>
<reference evidence="4" key="1">
    <citation type="journal article" date="2019" name="Int. J. Syst. Evol. Microbiol.">
        <title>The Global Catalogue of Microorganisms (GCM) 10K type strain sequencing project: providing services to taxonomists for standard genome sequencing and annotation.</title>
        <authorList>
            <consortium name="The Broad Institute Genomics Platform"/>
            <consortium name="The Broad Institute Genome Sequencing Center for Infectious Disease"/>
            <person name="Wu L."/>
            <person name="Ma J."/>
        </authorList>
    </citation>
    <scope>NUCLEOTIDE SEQUENCE [LARGE SCALE GENOMIC DNA]</scope>
    <source>
        <strain evidence="4">JCM 17919</strain>
    </source>
</reference>
<gene>
    <name evidence="3" type="ORF">GCM10023184_25120</name>
</gene>
<dbReference type="EMBL" id="BAABGY010000007">
    <property type="protein sequence ID" value="GAA4332484.1"/>
    <property type="molecule type" value="Genomic_DNA"/>
</dbReference>
<evidence type="ECO:0000313" key="4">
    <source>
        <dbReference type="Proteomes" id="UP001501725"/>
    </source>
</evidence>
<name>A0ABP8H036_9BACT</name>
<accession>A0ABP8H036</accession>
<protein>
    <submittedName>
        <fullName evidence="3">VCBS repeat-containing protein</fullName>
    </submittedName>
</protein>
<feature type="domain" description="ASPIC/UnbV" evidence="2">
    <location>
        <begin position="551"/>
        <end position="617"/>
    </location>
</feature>
<dbReference type="InterPro" id="IPR011519">
    <property type="entry name" value="UnbV_ASPIC"/>
</dbReference>
<dbReference type="InterPro" id="IPR027039">
    <property type="entry name" value="Crtac1"/>
</dbReference>
<dbReference type="InterPro" id="IPR028994">
    <property type="entry name" value="Integrin_alpha_N"/>
</dbReference>
<sequence>MVQPFFFNLSATMLLRYYLPAMFATRSFAVLLLCGALLACGRKQTLFEALPASRTGVAFTNKLPERERLNILYYLYFYNGGGVATGDVNGDGLADLYFTANTKGGNKLYLNKGDFEFEDITAAAGVAGTADWCSGVTMADVNGDGRQDIYVAAVANAYGLSGANMLYINNGPSGGGKGPVTFTESADRYGLRFSGLSTQAAFFDYDRDGDLDLFLVNHSRQPHANIVDTAARRKPDPISGDVLYRNDLSTTGRFTDVSAQSGIYRSNLGYGLGLAVSDFNHDGWDDVYVGNDFHENDYYYLNNGNGTFSESGARHFRHYSRFSMGNDAADYNNDGQVDLITVDMLPNEEKVLKTYGSDENADIYKVKLEMNGYQHQYSRNCLQQNNGAGSSFSEVGLLNNVSATDWSWSPLFADFDNDGNKDLFISSGIVKRPVDLDYVRFISALQNQKALDASDKYDQQALDQMPDGAAHPFLFQGNGGSAPFRDVSVEWGTGEMKGYYTGAAYADLDNDGALDLVINPINAPAVLLRNTAPTKRHLSLSFKGAGANTAGIGCKAWVFAGGRMQYQQLMTTRGFQSASEPRMHFGLDSAQRADSLLVAWPDGAYQVLRNVSAGQRLVVDRKEARGTFDHASFFPAPAPVLQPAGFAAWRHRENDFLDYNVQYLIPHGLSTRGPRLAVADVNGDGLDDLYACGASGQPGALLLQGSGGSFTESDRATFAADSACEDTDALFFDANGDGHPDLYVTSGGNERSGQDTALLDRLYLNDGKGHFTKAPLPAIYSNKSCVAAGDADGDGDPDLFVGTLADALAYGVPQTSHLLLNDGTGRFTIASKSVIDLEQIGMVTGAVFADVNADRRADLVLAGEWMPVTVFLNRGNSFAKSAIPASTGWWQTLTADDVNGDGKMDLLAGNWGCNTKFWSGKNGPARLYVSDFDKNGRTDQLLSYTLDGKEYPFLAKDEIERPLPVLKKHYLKYAEYAGLEMKDAFYGFAESVQPLQAEKMESAVLYGDGQGNFTLKPLPAALQQAPIFAFGKLAGAGRRTTYVGGGNFYNTIPYEGRYDAQALALFRPADNGTIAALTDSGLAALSGQVRDVELLRGAGGQQLVAVARNNEPLLFYRLNR</sequence>
<evidence type="ECO:0000313" key="3">
    <source>
        <dbReference type="EMBL" id="GAA4332484.1"/>
    </source>
</evidence>
<keyword evidence="1" id="KW-0732">Signal</keyword>
<evidence type="ECO:0000259" key="2">
    <source>
        <dbReference type="Pfam" id="PF07593"/>
    </source>
</evidence>
<comment type="caution">
    <text evidence="3">The sequence shown here is derived from an EMBL/GenBank/DDBJ whole genome shotgun (WGS) entry which is preliminary data.</text>
</comment>
<dbReference type="PANTHER" id="PTHR16026:SF0">
    <property type="entry name" value="CARTILAGE ACIDIC PROTEIN 1"/>
    <property type="match status" value="1"/>
</dbReference>
<dbReference type="Pfam" id="PF13517">
    <property type="entry name" value="FG-GAP_3"/>
    <property type="match status" value="4"/>
</dbReference>
<dbReference type="Gene3D" id="2.130.10.130">
    <property type="entry name" value="Integrin alpha, N-terminal"/>
    <property type="match status" value="4"/>
</dbReference>
<evidence type="ECO:0000256" key="1">
    <source>
        <dbReference type="ARBA" id="ARBA00022729"/>
    </source>
</evidence>
<dbReference type="InterPro" id="IPR013517">
    <property type="entry name" value="FG-GAP"/>
</dbReference>
<dbReference type="Proteomes" id="UP001501725">
    <property type="component" value="Unassembled WGS sequence"/>
</dbReference>
<dbReference type="Pfam" id="PF07593">
    <property type="entry name" value="UnbV_ASPIC"/>
    <property type="match status" value="1"/>
</dbReference>
<dbReference type="SUPFAM" id="SSF69318">
    <property type="entry name" value="Integrin alpha N-terminal domain"/>
    <property type="match status" value="2"/>
</dbReference>
<organism evidence="3 4">
    <name type="scientific">Flaviaesturariibacter amylovorans</name>
    <dbReference type="NCBI Taxonomy" id="1084520"/>
    <lineage>
        <taxon>Bacteria</taxon>
        <taxon>Pseudomonadati</taxon>
        <taxon>Bacteroidota</taxon>
        <taxon>Chitinophagia</taxon>
        <taxon>Chitinophagales</taxon>
        <taxon>Chitinophagaceae</taxon>
        <taxon>Flaviaestuariibacter</taxon>
    </lineage>
</organism>
<proteinExistence type="predicted"/>